<feature type="compositionally biased region" description="Low complexity" evidence="2">
    <location>
        <begin position="272"/>
        <end position="292"/>
    </location>
</feature>
<feature type="compositionally biased region" description="Pro residues" evidence="2">
    <location>
        <begin position="233"/>
        <end position="248"/>
    </location>
</feature>
<keyword evidence="1" id="KW-0863">Zinc-finger</keyword>
<evidence type="ECO:0000259" key="3">
    <source>
        <dbReference type="PROSITE" id="PS50158"/>
    </source>
</evidence>
<keyword evidence="1" id="KW-0479">Metal-binding</keyword>
<dbReference type="GO" id="GO:0008270">
    <property type="term" value="F:zinc ion binding"/>
    <property type="evidence" value="ECO:0007669"/>
    <property type="project" value="UniProtKB-KW"/>
</dbReference>
<dbReference type="AlphaFoldDB" id="A0AAD5TD08"/>
<dbReference type="Gene3D" id="4.10.60.10">
    <property type="entry name" value="Zinc finger, CCHC-type"/>
    <property type="match status" value="1"/>
</dbReference>
<reference evidence="4" key="1">
    <citation type="submission" date="2020-05" db="EMBL/GenBank/DDBJ databases">
        <title>Phylogenomic resolution of chytrid fungi.</title>
        <authorList>
            <person name="Stajich J.E."/>
            <person name="Amses K."/>
            <person name="Simmons R."/>
            <person name="Seto K."/>
            <person name="Myers J."/>
            <person name="Bonds A."/>
            <person name="Quandt C.A."/>
            <person name="Barry K."/>
            <person name="Liu P."/>
            <person name="Grigoriev I."/>
            <person name="Longcore J.E."/>
            <person name="James T.Y."/>
        </authorList>
    </citation>
    <scope>NUCLEOTIDE SEQUENCE</scope>
    <source>
        <strain evidence="4">JEL0379</strain>
    </source>
</reference>
<sequence length="412" mass="45107">MATFIPPVLPAGHWGLPAGFPAAPNPLNMAGIQVVHRSALSATARLIFLYDGIPDVDKVHEWGEAHAAHHNAIERCDTAMGSGSFSSYDYLAYQVPPTLPNRLQAWMHDRLTELVNMAAAPLTNPAAPAGAANPAVPLITWFLNHFYASDQWFRDGISRNSRMGPYLLTAIQQVILHHATVNHDHATMNDLYAAARTALSSTGIPDGTATGGIPVALGLGQRSVMQPMTPMLPPPRRFQPYGYPPQPLAPRSFYQPGLPPQYTPRPMRQILPSTPRSRGPSFPRTPSTRRPSQAQTPTTPSGRSRFQPTPPATPHRPTTPGRAGSTPQGRNGPRMPRFGNQPPERSLQSLGNSCHRCGRTGHWARECFAKKTIDGEALNDANVNTMYSIEQTTEQQDQVGDEDYEDFLTAWQ</sequence>
<protein>
    <recommendedName>
        <fullName evidence="3">CCHC-type domain-containing protein</fullName>
    </recommendedName>
</protein>
<keyword evidence="5" id="KW-1185">Reference proteome</keyword>
<name>A0AAD5TD08_9FUNG</name>
<evidence type="ECO:0000313" key="5">
    <source>
        <dbReference type="Proteomes" id="UP001212152"/>
    </source>
</evidence>
<accession>A0AAD5TD08</accession>
<feature type="compositionally biased region" description="Polar residues" evidence="2">
    <location>
        <begin position="293"/>
        <end position="307"/>
    </location>
</feature>
<feature type="domain" description="CCHC-type" evidence="3">
    <location>
        <begin position="354"/>
        <end position="367"/>
    </location>
</feature>
<dbReference type="SUPFAM" id="SSF57756">
    <property type="entry name" value="Retrovirus zinc finger-like domains"/>
    <property type="match status" value="1"/>
</dbReference>
<dbReference type="InterPro" id="IPR036875">
    <property type="entry name" value="Znf_CCHC_sf"/>
</dbReference>
<organism evidence="4 5">
    <name type="scientific">Geranomyces variabilis</name>
    <dbReference type="NCBI Taxonomy" id="109894"/>
    <lineage>
        <taxon>Eukaryota</taxon>
        <taxon>Fungi</taxon>
        <taxon>Fungi incertae sedis</taxon>
        <taxon>Chytridiomycota</taxon>
        <taxon>Chytridiomycota incertae sedis</taxon>
        <taxon>Chytridiomycetes</taxon>
        <taxon>Spizellomycetales</taxon>
        <taxon>Powellomycetaceae</taxon>
        <taxon>Geranomyces</taxon>
    </lineage>
</organism>
<dbReference type="InterPro" id="IPR001878">
    <property type="entry name" value="Znf_CCHC"/>
</dbReference>
<gene>
    <name evidence="4" type="ORF">HDU87_003162</name>
</gene>
<dbReference type="GO" id="GO:0003676">
    <property type="term" value="F:nucleic acid binding"/>
    <property type="evidence" value="ECO:0007669"/>
    <property type="project" value="InterPro"/>
</dbReference>
<dbReference type="Proteomes" id="UP001212152">
    <property type="component" value="Unassembled WGS sequence"/>
</dbReference>
<comment type="caution">
    <text evidence="4">The sequence shown here is derived from an EMBL/GenBank/DDBJ whole genome shotgun (WGS) entry which is preliminary data.</text>
</comment>
<feature type="compositionally biased region" description="Low complexity" evidence="2">
    <location>
        <begin position="315"/>
        <end position="324"/>
    </location>
</feature>
<evidence type="ECO:0000313" key="4">
    <source>
        <dbReference type="EMBL" id="KAJ3165306.1"/>
    </source>
</evidence>
<dbReference type="EMBL" id="JADGJQ010000224">
    <property type="protein sequence ID" value="KAJ3165306.1"/>
    <property type="molecule type" value="Genomic_DNA"/>
</dbReference>
<dbReference type="PROSITE" id="PS50158">
    <property type="entry name" value="ZF_CCHC"/>
    <property type="match status" value="1"/>
</dbReference>
<evidence type="ECO:0000256" key="2">
    <source>
        <dbReference type="SAM" id="MobiDB-lite"/>
    </source>
</evidence>
<evidence type="ECO:0000256" key="1">
    <source>
        <dbReference type="PROSITE-ProRule" id="PRU00047"/>
    </source>
</evidence>
<keyword evidence="1" id="KW-0862">Zinc</keyword>
<dbReference type="Pfam" id="PF14787">
    <property type="entry name" value="zf-CCHC_5"/>
    <property type="match status" value="1"/>
</dbReference>
<feature type="region of interest" description="Disordered" evidence="2">
    <location>
        <begin position="233"/>
        <end position="351"/>
    </location>
</feature>
<proteinExistence type="predicted"/>